<evidence type="ECO:0000313" key="2">
    <source>
        <dbReference type="Proteomes" id="UP000215137"/>
    </source>
</evidence>
<dbReference type="Proteomes" id="UP000215137">
    <property type="component" value="Chromosome"/>
</dbReference>
<dbReference type="RefSeq" id="WP_095373412.1">
    <property type="nucleotide sequence ID" value="NZ_CP022983.1"/>
</dbReference>
<accession>A0A248TNN9</accession>
<protein>
    <submittedName>
        <fullName evidence="1">Sporulation protein SpoOM</fullName>
    </submittedName>
</protein>
<organism evidence="1 2">
    <name type="scientific">Cytobacillus kochii</name>
    <dbReference type="NCBI Taxonomy" id="859143"/>
    <lineage>
        <taxon>Bacteria</taxon>
        <taxon>Bacillati</taxon>
        <taxon>Bacillota</taxon>
        <taxon>Bacilli</taxon>
        <taxon>Bacillales</taxon>
        <taxon>Bacillaceae</taxon>
        <taxon>Cytobacillus</taxon>
    </lineage>
</organism>
<name>A0A248TNN9_9BACI</name>
<dbReference type="KEGG" id="bko:CKF48_22570"/>
<dbReference type="PANTHER" id="PTHR40053:SF1">
    <property type="entry name" value="SPORULATION-CONTROL PROTEIN SPO0M"/>
    <property type="match status" value="1"/>
</dbReference>
<dbReference type="AlphaFoldDB" id="A0A248TNN9"/>
<sequence length="257" mass="29180">MSFFSKVLASVGIGGCKVDTKLAKASFVQGEQIDGVIAITGGKIDQQIEHLYIEICCKYDVENDDNGVSAQTAVLSRQLITQNITVLEGEEKEVPFSFQLPYDTPMTYGKTKVWLQTSGDIKNAMDPNDTDFIKVEPNQLSSSILHSMEDIGFRLREVVCEEVPRRLRDKYPFAQEWEFIPASGEFRGRLDEIELIFMKQSESNVELLIEVDRRARDFGSFLSELMETDETKLRVCLSVNDIPQMEAKLTELIRKYA</sequence>
<dbReference type="EMBL" id="CP022983">
    <property type="protein sequence ID" value="ASV69848.1"/>
    <property type="molecule type" value="Genomic_DNA"/>
</dbReference>
<evidence type="ECO:0000313" key="1">
    <source>
        <dbReference type="EMBL" id="ASV69848.1"/>
    </source>
</evidence>
<gene>
    <name evidence="1" type="ORF">CKF48_22570</name>
</gene>
<dbReference type="InterPro" id="IPR009776">
    <property type="entry name" value="Spore_0_M"/>
</dbReference>
<dbReference type="OrthoDB" id="2351239at2"/>
<dbReference type="Pfam" id="PF07070">
    <property type="entry name" value="Spo0M"/>
    <property type="match status" value="1"/>
</dbReference>
<keyword evidence="2" id="KW-1185">Reference proteome</keyword>
<proteinExistence type="predicted"/>
<dbReference type="PANTHER" id="PTHR40053">
    <property type="entry name" value="SPORULATION-CONTROL PROTEIN SPO0M"/>
    <property type="match status" value="1"/>
</dbReference>
<reference evidence="1 2" key="1">
    <citation type="submission" date="2017-08" db="EMBL/GenBank/DDBJ databases">
        <title>Complete Genome Sequence of Bacillus kochii Oregon-R-modENCODE STRAIN BDGP4, isolated from Drosophila melanogaster gut.</title>
        <authorList>
            <person name="Wan K.H."/>
            <person name="Yu C."/>
            <person name="Park S."/>
            <person name="Hammonds A.S."/>
            <person name="Booth B.W."/>
            <person name="Celniker S.E."/>
        </authorList>
    </citation>
    <scope>NUCLEOTIDE SEQUENCE [LARGE SCALE GENOMIC DNA]</scope>
    <source>
        <strain evidence="1 2">BDGP4</strain>
    </source>
</reference>